<gene>
    <name evidence="1" type="ORF">Sradi_4852900</name>
</gene>
<accession>A0AAW2MYX2</accession>
<reference evidence="1" key="2">
    <citation type="journal article" date="2024" name="Plant">
        <title>Genomic evolution and insights into agronomic trait innovations of Sesamum species.</title>
        <authorList>
            <person name="Miao H."/>
            <person name="Wang L."/>
            <person name="Qu L."/>
            <person name="Liu H."/>
            <person name="Sun Y."/>
            <person name="Le M."/>
            <person name="Wang Q."/>
            <person name="Wei S."/>
            <person name="Zheng Y."/>
            <person name="Lin W."/>
            <person name="Duan Y."/>
            <person name="Cao H."/>
            <person name="Xiong S."/>
            <person name="Wang X."/>
            <person name="Wei L."/>
            <person name="Li C."/>
            <person name="Ma Q."/>
            <person name="Ju M."/>
            <person name="Zhao R."/>
            <person name="Li G."/>
            <person name="Mu C."/>
            <person name="Tian Q."/>
            <person name="Mei H."/>
            <person name="Zhang T."/>
            <person name="Gao T."/>
            <person name="Zhang H."/>
        </authorList>
    </citation>
    <scope>NUCLEOTIDE SEQUENCE</scope>
    <source>
        <strain evidence="1">G02</strain>
    </source>
</reference>
<organism evidence="1">
    <name type="scientific">Sesamum radiatum</name>
    <name type="common">Black benniseed</name>
    <dbReference type="NCBI Taxonomy" id="300843"/>
    <lineage>
        <taxon>Eukaryota</taxon>
        <taxon>Viridiplantae</taxon>
        <taxon>Streptophyta</taxon>
        <taxon>Embryophyta</taxon>
        <taxon>Tracheophyta</taxon>
        <taxon>Spermatophyta</taxon>
        <taxon>Magnoliopsida</taxon>
        <taxon>eudicotyledons</taxon>
        <taxon>Gunneridae</taxon>
        <taxon>Pentapetalae</taxon>
        <taxon>asterids</taxon>
        <taxon>lamiids</taxon>
        <taxon>Lamiales</taxon>
        <taxon>Pedaliaceae</taxon>
        <taxon>Sesamum</taxon>
    </lineage>
</organism>
<name>A0AAW2MYX2_SESRA</name>
<proteinExistence type="predicted"/>
<dbReference type="EMBL" id="JACGWJ010000021">
    <property type="protein sequence ID" value="KAL0336410.1"/>
    <property type="molecule type" value="Genomic_DNA"/>
</dbReference>
<sequence length="63" mass="7219">MAKITGFFLEYGFMACKEKFMEGYPPTREEPSFLNLEAIVNSALDPFANPLVPMTQSLPYRIR</sequence>
<dbReference type="AlphaFoldDB" id="A0AAW2MYX2"/>
<protein>
    <submittedName>
        <fullName evidence="1">Uncharacterized protein</fullName>
    </submittedName>
</protein>
<reference evidence="1" key="1">
    <citation type="submission" date="2020-06" db="EMBL/GenBank/DDBJ databases">
        <authorList>
            <person name="Li T."/>
            <person name="Hu X."/>
            <person name="Zhang T."/>
            <person name="Song X."/>
            <person name="Zhang H."/>
            <person name="Dai N."/>
            <person name="Sheng W."/>
            <person name="Hou X."/>
            <person name="Wei L."/>
        </authorList>
    </citation>
    <scope>NUCLEOTIDE SEQUENCE</scope>
    <source>
        <strain evidence="1">G02</strain>
        <tissue evidence="1">Leaf</tissue>
    </source>
</reference>
<comment type="caution">
    <text evidence="1">The sequence shown here is derived from an EMBL/GenBank/DDBJ whole genome shotgun (WGS) entry which is preliminary data.</text>
</comment>
<evidence type="ECO:0000313" key="1">
    <source>
        <dbReference type="EMBL" id="KAL0336410.1"/>
    </source>
</evidence>